<feature type="region of interest" description="Disordered" evidence="10">
    <location>
        <begin position="1"/>
        <end position="38"/>
    </location>
</feature>
<reference evidence="11 12" key="1">
    <citation type="journal article" date="2018" name="Genome Res.">
        <title>The genomic architecture and molecular evolution of ant odorant receptors.</title>
        <authorList>
            <person name="McKenzie S.K."/>
            <person name="Kronauer D.J.C."/>
        </authorList>
    </citation>
    <scope>NUCLEOTIDE SEQUENCE [LARGE SCALE GENOMIC DNA]</scope>
    <source>
        <strain evidence="11">Clonal line C1</strain>
    </source>
</reference>
<dbReference type="OrthoDB" id="5877963at2759"/>
<dbReference type="AlphaFoldDB" id="A0A3L8D9B6"/>
<feature type="transmembrane region" description="Helical" evidence="9">
    <location>
        <begin position="257"/>
        <end position="282"/>
    </location>
</feature>
<evidence type="ECO:0000256" key="9">
    <source>
        <dbReference type="RuleBase" id="RU361216"/>
    </source>
</evidence>
<feature type="transmembrane region" description="Helical" evidence="9">
    <location>
        <begin position="294"/>
        <end position="320"/>
    </location>
</feature>
<dbReference type="InterPro" id="IPR018107">
    <property type="entry name" value="Na-dicarboxylate_symporter_CS"/>
</dbReference>
<feature type="transmembrane region" description="Helical" evidence="9">
    <location>
        <begin position="127"/>
        <end position="147"/>
    </location>
</feature>
<protein>
    <recommendedName>
        <fullName evidence="9">Amino acid transporter</fullName>
    </recommendedName>
</protein>
<dbReference type="GO" id="GO:0015175">
    <property type="term" value="F:neutral L-amino acid transmembrane transporter activity"/>
    <property type="evidence" value="ECO:0007669"/>
    <property type="project" value="TreeGrafter"/>
</dbReference>
<comment type="similarity">
    <text evidence="2 9">Belongs to the dicarboxylate/amino acid:cation symporter (DAACS) (TC 2.A.23) family.</text>
</comment>
<keyword evidence="4 9" id="KW-0812">Transmembrane</keyword>
<dbReference type="GO" id="GO:0015501">
    <property type="term" value="F:glutamate:sodium symporter activity"/>
    <property type="evidence" value="ECO:0007669"/>
    <property type="project" value="TreeGrafter"/>
</dbReference>
<organism evidence="11 12">
    <name type="scientific">Ooceraea biroi</name>
    <name type="common">Clonal raider ant</name>
    <name type="synonym">Cerapachys biroi</name>
    <dbReference type="NCBI Taxonomy" id="2015173"/>
    <lineage>
        <taxon>Eukaryota</taxon>
        <taxon>Metazoa</taxon>
        <taxon>Ecdysozoa</taxon>
        <taxon>Arthropoda</taxon>
        <taxon>Hexapoda</taxon>
        <taxon>Insecta</taxon>
        <taxon>Pterygota</taxon>
        <taxon>Neoptera</taxon>
        <taxon>Endopterygota</taxon>
        <taxon>Hymenoptera</taxon>
        <taxon>Apocrita</taxon>
        <taxon>Aculeata</taxon>
        <taxon>Formicoidea</taxon>
        <taxon>Formicidae</taxon>
        <taxon>Dorylinae</taxon>
        <taxon>Ooceraea</taxon>
    </lineage>
</organism>
<evidence type="ECO:0000256" key="3">
    <source>
        <dbReference type="ARBA" id="ARBA00022448"/>
    </source>
</evidence>
<dbReference type="InterPro" id="IPR050746">
    <property type="entry name" value="DAACS"/>
</dbReference>
<comment type="caution">
    <text evidence="11">The sequence shown here is derived from an EMBL/GenBank/DDBJ whole genome shotgun (WGS) entry which is preliminary data.</text>
</comment>
<dbReference type="PROSITE" id="PS00714">
    <property type="entry name" value="NA_DICARBOXYL_SYMP_2"/>
    <property type="match status" value="1"/>
</dbReference>
<keyword evidence="5 9" id="KW-0769">Symport</keyword>
<keyword evidence="8" id="KW-0325">Glycoprotein</keyword>
<proteinExistence type="inferred from homology"/>
<dbReference type="PANTHER" id="PTHR11958:SF63">
    <property type="entry name" value="AMINO ACID TRANSPORTER"/>
    <property type="match status" value="1"/>
</dbReference>
<evidence type="ECO:0000313" key="11">
    <source>
        <dbReference type="EMBL" id="RLU17120.1"/>
    </source>
</evidence>
<keyword evidence="6 9" id="KW-1133">Transmembrane helix</keyword>
<dbReference type="Proteomes" id="UP000279307">
    <property type="component" value="Chromosome 11"/>
</dbReference>
<dbReference type="InterPro" id="IPR036458">
    <property type="entry name" value="Na:dicarbo_symporter_sf"/>
</dbReference>
<dbReference type="InterPro" id="IPR001991">
    <property type="entry name" value="Na-dicarboxylate_symporter"/>
</dbReference>
<evidence type="ECO:0000256" key="1">
    <source>
        <dbReference type="ARBA" id="ARBA00004141"/>
    </source>
</evidence>
<evidence type="ECO:0000256" key="6">
    <source>
        <dbReference type="ARBA" id="ARBA00022989"/>
    </source>
</evidence>
<dbReference type="GO" id="GO:0005313">
    <property type="term" value="F:L-glutamate transmembrane transporter activity"/>
    <property type="evidence" value="ECO:0007669"/>
    <property type="project" value="TreeGrafter"/>
</dbReference>
<feature type="transmembrane region" description="Helical" evidence="9">
    <location>
        <begin position="217"/>
        <end position="237"/>
    </location>
</feature>
<evidence type="ECO:0000256" key="2">
    <source>
        <dbReference type="ARBA" id="ARBA00006148"/>
    </source>
</evidence>
<comment type="subcellular location">
    <subcellularLocation>
        <location evidence="1 9">Membrane</location>
        <topology evidence="1 9">Multi-pass membrane protein</topology>
    </subcellularLocation>
</comment>
<evidence type="ECO:0000256" key="4">
    <source>
        <dbReference type="ARBA" id="ARBA00022692"/>
    </source>
</evidence>
<keyword evidence="3 9" id="KW-0813">Transport</keyword>
<evidence type="ECO:0000313" key="12">
    <source>
        <dbReference type="Proteomes" id="UP000279307"/>
    </source>
</evidence>
<evidence type="ECO:0000256" key="10">
    <source>
        <dbReference type="SAM" id="MobiDB-lite"/>
    </source>
</evidence>
<dbReference type="Gene3D" id="1.10.3860.10">
    <property type="entry name" value="Sodium:dicarboxylate symporter"/>
    <property type="match status" value="1"/>
</dbReference>
<name>A0A3L8D9B6_OOCBI</name>
<evidence type="ECO:0000256" key="7">
    <source>
        <dbReference type="ARBA" id="ARBA00023136"/>
    </source>
</evidence>
<dbReference type="PANTHER" id="PTHR11958">
    <property type="entry name" value="SODIUM/DICARBOXYLATE SYMPORTER-RELATED"/>
    <property type="match status" value="1"/>
</dbReference>
<evidence type="ECO:0000256" key="8">
    <source>
        <dbReference type="ARBA" id="ARBA00023180"/>
    </source>
</evidence>
<dbReference type="GO" id="GO:0005886">
    <property type="term" value="C:plasma membrane"/>
    <property type="evidence" value="ECO:0007669"/>
    <property type="project" value="TreeGrafter"/>
</dbReference>
<gene>
    <name evidence="11" type="ORF">DMN91_011189</name>
</gene>
<dbReference type="SUPFAM" id="SSF118215">
    <property type="entry name" value="Proton glutamate symport protein"/>
    <property type="match status" value="1"/>
</dbReference>
<dbReference type="PRINTS" id="PR00173">
    <property type="entry name" value="EDTRNSPORT"/>
</dbReference>
<sequence length="505" mass="54099">MLNTEEIGSPLSGTENQGKIKERSSYYPQEPSKRPRTAGQKVRACLSHNALTILTMSGVIGGVVLGIILRNSRTDKWTPREIMYINYLGDLFLRMLKSLILPLIISSLVSAIGSLDLSLSGRIGARAIGYYMVTTICAVILGMILVVSIQPGVGSSAAETTKPAQNVSTVDTLMDLVRNMFPPNIVQACIAQHRTETEPPEGNYSIPMEEWKLTEKLVSGSNILGLVVFATVMGITLSKMGPPAKPLLSFFESLSGAMMLITNWVIWLSPIGVLSLVAAKITEMKSLDEVVGQLGMYFLTVVIALLIHGLLVLPGMYFLLTKKNPYAYISNMAQALVTAFGTSSSSATLPIAIACLEDRNGIDPRVTRFVMPIGATVNMDGTALYEAVAAIFISQVRKMSLSFGELIAVSITATAASIGAAGIPQAGLVTMVMVLDTVRLPANDVFLIIAVDWLLDRCRTTINVIGDSLGAGIVQHLSRNELAALPQHSTQQAQNGADCHATTSI</sequence>
<dbReference type="EMBL" id="QOIP01000011">
    <property type="protein sequence ID" value="RLU17120.1"/>
    <property type="molecule type" value="Genomic_DNA"/>
</dbReference>
<accession>A0A3L8D9B6</accession>
<dbReference type="Pfam" id="PF00375">
    <property type="entry name" value="SDF"/>
    <property type="match status" value="1"/>
</dbReference>
<evidence type="ECO:0000256" key="5">
    <source>
        <dbReference type="ARBA" id="ARBA00022847"/>
    </source>
</evidence>
<feature type="transmembrane region" description="Helical" evidence="9">
    <location>
        <begin position="50"/>
        <end position="70"/>
    </location>
</feature>
<feature type="transmembrane region" description="Helical" evidence="9">
    <location>
        <begin position="91"/>
        <end position="115"/>
    </location>
</feature>
<feature type="transmembrane region" description="Helical" evidence="9">
    <location>
        <begin position="332"/>
        <end position="356"/>
    </location>
</feature>
<keyword evidence="7 9" id="KW-0472">Membrane</keyword>